<feature type="transmembrane region" description="Helical" evidence="2">
    <location>
        <begin position="51"/>
        <end position="72"/>
    </location>
</feature>
<keyword evidence="2" id="KW-0472">Membrane</keyword>
<dbReference type="Proteomes" id="UP001500266">
    <property type="component" value="Unassembled WGS sequence"/>
</dbReference>
<sequence length="298" mass="31340">MTTPRINELVAGLARAHDDRAADPASPGARALLAAITAEPRTAARPRRRRYGRYAAGLIAATAVAAGAVVALDISGPGPVRGYANAAVEIRRTDDTYKVHVKNVYADQRQFREAFARLGLDVTLSIVPVSPGREREIIRVGGAARTPADGAPGGVQIATVLDCPPGRGTACPLTVELSGEAVRRQATEIVIGRTARPGEVYHDQSPAAGDNPPSLRLTGRTVAQALARLRARHMSAVYLIGEFKKDGSGGYHVPPSGWRPEGGRRVAGAWMHSSDSVTLLVAPRPGDPGPDPSRPAPF</sequence>
<keyword evidence="2" id="KW-0812">Transmembrane</keyword>
<feature type="region of interest" description="Disordered" evidence="1">
    <location>
        <begin position="279"/>
        <end position="298"/>
    </location>
</feature>
<feature type="compositionally biased region" description="Pro residues" evidence="1">
    <location>
        <begin position="285"/>
        <end position="298"/>
    </location>
</feature>
<dbReference type="RefSeq" id="WP_345022491.1">
    <property type="nucleotide sequence ID" value="NZ_BAABDO010000051.1"/>
</dbReference>
<evidence type="ECO:0000256" key="2">
    <source>
        <dbReference type="SAM" id="Phobius"/>
    </source>
</evidence>
<keyword evidence="4" id="KW-1185">Reference proteome</keyword>
<comment type="caution">
    <text evidence="3">The sequence shown here is derived from an EMBL/GenBank/DDBJ whole genome shotgun (WGS) entry which is preliminary data.</text>
</comment>
<keyword evidence="2" id="KW-1133">Transmembrane helix</keyword>
<gene>
    <name evidence="3" type="ORF">GCM10022416_35120</name>
</gene>
<evidence type="ECO:0000313" key="4">
    <source>
        <dbReference type="Proteomes" id="UP001500266"/>
    </source>
</evidence>
<evidence type="ECO:0000313" key="3">
    <source>
        <dbReference type="EMBL" id="GAA4144423.1"/>
    </source>
</evidence>
<evidence type="ECO:0000256" key="1">
    <source>
        <dbReference type="SAM" id="MobiDB-lite"/>
    </source>
</evidence>
<name>A0ABP7Z005_9ACTN</name>
<proteinExistence type="predicted"/>
<reference evidence="4" key="1">
    <citation type="journal article" date="2019" name="Int. J. Syst. Evol. Microbiol.">
        <title>The Global Catalogue of Microorganisms (GCM) 10K type strain sequencing project: providing services to taxonomists for standard genome sequencing and annotation.</title>
        <authorList>
            <consortium name="The Broad Institute Genomics Platform"/>
            <consortium name="The Broad Institute Genome Sequencing Center for Infectious Disease"/>
            <person name="Wu L."/>
            <person name="Ma J."/>
        </authorList>
    </citation>
    <scope>NUCLEOTIDE SEQUENCE [LARGE SCALE GENOMIC DNA]</scope>
    <source>
        <strain evidence="4">JCM 17316</strain>
    </source>
</reference>
<accession>A0ABP7Z005</accession>
<organism evidence="3 4">
    <name type="scientific">Actinomadura keratinilytica</name>
    <dbReference type="NCBI Taxonomy" id="547461"/>
    <lineage>
        <taxon>Bacteria</taxon>
        <taxon>Bacillati</taxon>
        <taxon>Actinomycetota</taxon>
        <taxon>Actinomycetes</taxon>
        <taxon>Streptosporangiales</taxon>
        <taxon>Thermomonosporaceae</taxon>
        <taxon>Actinomadura</taxon>
    </lineage>
</organism>
<dbReference type="EMBL" id="BAABDO010000051">
    <property type="protein sequence ID" value="GAA4144423.1"/>
    <property type="molecule type" value="Genomic_DNA"/>
</dbReference>
<protein>
    <submittedName>
        <fullName evidence="3">Uncharacterized protein</fullName>
    </submittedName>
</protein>